<evidence type="ECO:0000256" key="2">
    <source>
        <dbReference type="PROSITE-ProRule" id="PRU00703"/>
    </source>
</evidence>
<dbReference type="InterPro" id="IPR046342">
    <property type="entry name" value="CBS_dom_sf"/>
</dbReference>
<name>A0A0C2FK05_9ACTN</name>
<accession>A0A0C2FK05</accession>
<sequence>MATVREIMTRNPECAQTDHTLQAAAEQMERLGVGGLPICGPENRLKGMITDRDIVVRGLARGRRLDTPVGELNQGEAVTVGADDSTDELLSTMTHHQVKRLPVIDGDRLVGIVTIADAARALPNPESGDLLDALSME</sequence>
<dbReference type="STRING" id="183763.LP52_05380"/>
<dbReference type="EMBL" id="JROO01000009">
    <property type="protein sequence ID" value="KIH99679.1"/>
    <property type="molecule type" value="Genomic_DNA"/>
</dbReference>
<dbReference type="OrthoDB" id="9789996at2"/>
<evidence type="ECO:0000259" key="3">
    <source>
        <dbReference type="PROSITE" id="PS51371"/>
    </source>
</evidence>
<dbReference type="Proteomes" id="UP000031675">
    <property type="component" value="Unassembled WGS sequence"/>
</dbReference>
<dbReference type="PANTHER" id="PTHR43080:SF2">
    <property type="entry name" value="CBS DOMAIN-CONTAINING PROTEIN"/>
    <property type="match status" value="1"/>
</dbReference>
<evidence type="ECO:0000256" key="1">
    <source>
        <dbReference type="ARBA" id="ARBA00023122"/>
    </source>
</evidence>
<dbReference type="InterPro" id="IPR051257">
    <property type="entry name" value="Diverse_CBS-Domain"/>
</dbReference>
<keyword evidence="5" id="KW-1185">Reference proteome</keyword>
<evidence type="ECO:0000313" key="4">
    <source>
        <dbReference type="EMBL" id="KIH99679.1"/>
    </source>
</evidence>
<dbReference type="SUPFAM" id="SSF54631">
    <property type="entry name" value="CBS-domain pair"/>
    <property type="match status" value="1"/>
</dbReference>
<keyword evidence="1 2" id="KW-0129">CBS domain</keyword>
<comment type="caution">
    <text evidence="4">The sequence shown here is derived from an EMBL/GenBank/DDBJ whole genome shotgun (WGS) entry which is preliminary data.</text>
</comment>
<organism evidence="4 5">
    <name type="scientific">Streptomonospora alba</name>
    <dbReference type="NCBI Taxonomy" id="183763"/>
    <lineage>
        <taxon>Bacteria</taxon>
        <taxon>Bacillati</taxon>
        <taxon>Actinomycetota</taxon>
        <taxon>Actinomycetes</taxon>
        <taxon>Streptosporangiales</taxon>
        <taxon>Nocardiopsidaceae</taxon>
        <taxon>Streptomonospora</taxon>
    </lineage>
</organism>
<dbReference type="AlphaFoldDB" id="A0A0C2FK05"/>
<reference evidence="5" key="1">
    <citation type="journal article" date="2015" name="Chem. Biol.">
        <title>Structure, bioactivity, and resistance mechanism of streptomonomicin, an unusual lasso Peptide from an understudied halophilic actinomycete.</title>
        <authorList>
            <person name="Metelev M."/>
            <person name="Tietz J.I."/>
            <person name="Melby J.O."/>
            <person name="Blair P.M."/>
            <person name="Zhu L."/>
            <person name="Livnat I."/>
            <person name="Severinov K."/>
            <person name="Mitchell D.A."/>
        </authorList>
    </citation>
    <scope>NUCLEOTIDE SEQUENCE [LARGE SCALE GENOMIC DNA]</scope>
    <source>
        <strain evidence="5">YIM 90003</strain>
    </source>
</reference>
<dbReference type="PROSITE" id="PS51371">
    <property type="entry name" value="CBS"/>
    <property type="match status" value="2"/>
</dbReference>
<feature type="domain" description="CBS" evidence="3">
    <location>
        <begin position="72"/>
        <end position="130"/>
    </location>
</feature>
<dbReference type="InterPro" id="IPR000644">
    <property type="entry name" value="CBS_dom"/>
</dbReference>
<dbReference type="Gene3D" id="3.10.580.10">
    <property type="entry name" value="CBS-domain"/>
    <property type="match status" value="1"/>
</dbReference>
<dbReference type="SMART" id="SM00116">
    <property type="entry name" value="CBS"/>
    <property type="match status" value="2"/>
</dbReference>
<dbReference type="PANTHER" id="PTHR43080">
    <property type="entry name" value="CBS DOMAIN-CONTAINING PROTEIN CBSX3, MITOCHONDRIAL"/>
    <property type="match status" value="1"/>
</dbReference>
<gene>
    <name evidence="4" type="ORF">LP52_05380</name>
</gene>
<dbReference type="RefSeq" id="WP_040271276.1">
    <property type="nucleotide sequence ID" value="NZ_JROO01000009.1"/>
</dbReference>
<dbReference type="CDD" id="cd04622">
    <property type="entry name" value="CBS_pair_HRP1_like"/>
    <property type="match status" value="1"/>
</dbReference>
<dbReference type="Pfam" id="PF00571">
    <property type="entry name" value="CBS"/>
    <property type="match status" value="2"/>
</dbReference>
<feature type="domain" description="CBS" evidence="3">
    <location>
        <begin position="8"/>
        <end position="67"/>
    </location>
</feature>
<evidence type="ECO:0000313" key="5">
    <source>
        <dbReference type="Proteomes" id="UP000031675"/>
    </source>
</evidence>
<protein>
    <recommendedName>
        <fullName evidence="3">CBS domain-containing protein</fullName>
    </recommendedName>
</protein>
<proteinExistence type="predicted"/>